<name>A0A0B2VG03_TOXCA</name>
<reference evidence="1 2" key="1">
    <citation type="submission" date="2014-11" db="EMBL/GenBank/DDBJ databases">
        <title>Genetic blueprint of the zoonotic pathogen Toxocara canis.</title>
        <authorList>
            <person name="Zhu X.-Q."/>
            <person name="Korhonen P.K."/>
            <person name="Cai H."/>
            <person name="Young N.D."/>
            <person name="Nejsum P."/>
            <person name="von Samson-Himmelstjerna G."/>
            <person name="Boag P.R."/>
            <person name="Tan P."/>
            <person name="Li Q."/>
            <person name="Min J."/>
            <person name="Yang Y."/>
            <person name="Wang X."/>
            <person name="Fang X."/>
            <person name="Hall R.S."/>
            <person name="Hofmann A."/>
            <person name="Sternberg P.W."/>
            <person name="Jex A.R."/>
            <person name="Gasser R.B."/>
        </authorList>
    </citation>
    <scope>NUCLEOTIDE SEQUENCE [LARGE SCALE GENOMIC DNA]</scope>
    <source>
        <strain evidence="1">PN_DK_2014</strain>
    </source>
</reference>
<organism evidence="1 2">
    <name type="scientific">Toxocara canis</name>
    <name type="common">Canine roundworm</name>
    <dbReference type="NCBI Taxonomy" id="6265"/>
    <lineage>
        <taxon>Eukaryota</taxon>
        <taxon>Metazoa</taxon>
        <taxon>Ecdysozoa</taxon>
        <taxon>Nematoda</taxon>
        <taxon>Chromadorea</taxon>
        <taxon>Rhabditida</taxon>
        <taxon>Spirurina</taxon>
        <taxon>Ascaridomorpha</taxon>
        <taxon>Ascaridoidea</taxon>
        <taxon>Toxocaridae</taxon>
        <taxon>Toxocara</taxon>
    </lineage>
</organism>
<protein>
    <submittedName>
        <fullName evidence="1">Uncharacterized protein</fullName>
    </submittedName>
</protein>
<dbReference type="EMBL" id="JPKZ01001349">
    <property type="protein sequence ID" value="KHN82471.1"/>
    <property type="molecule type" value="Genomic_DNA"/>
</dbReference>
<feature type="non-terminal residue" evidence="1">
    <location>
        <position position="130"/>
    </location>
</feature>
<gene>
    <name evidence="1" type="ORF">Tcan_00783</name>
</gene>
<keyword evidence="2" id="KW-1185">Reference proteome</keyword>
<evidence type="ECO:0000313" key="1">
    <source>
        <dbReference type="EMBL" id="KHN82471.1"/>
    </source>
</evidence>
<proteinExistence type="predicted"/>
<sequence>MWCAQMRRTSTGRQSDEKQIFDLLISPSPSNRNPHFGSTMPNIVQSTTWPVSFQMQQRSFLPITEFSSPASSLTSPYHKMQLYLGKVKRKKQQRDKNMKSFLRYVISKEIHIRHSKAIISANAHHSELTR</sequence>
<dbReference type="AlphaFoldDB" id="A0A0B2VG03"/>
<evidence type="ECO:0000313" key="2">
    <source>
        <dbReference type="Proteomes" id="UP000031036"/>
    </source>
</evidence>
<comment type="caution">
    <text evidence="1">The sequence shown here is derived from an EMBL/GenBank/DDBJ whole genome shotgun (WGS) entry which is preliminary data.</text>
</comment>
<accession>A0A0B2VG03</accession>
<dbReference type="Proteomes" id="UP000031036">
    <property type="component" value="Unassembled WGS sequence"/>
</dbReference>